<dbReference type="Proteomes" id="UP000318081">
    <property type="component" value="Chromosome"/>
</dbReference>
<keyword evidence="2 3" id="KW-0808">Transferase</keyword>
<protein>
    <submittedName>
        <fullName evidence="3">Glycosyl transferase family 11</fullName>
    </submittedName>
</protein>
<evidence type="ECO:0000256" key="1">
    <source>
        <dbReference type="ARBA" id="ARBA00022676"/>
    </source>
</evidence>
<sequence>MMIIARRYGQLGNRLFLYAHLIAAARHYGVELRNPCFAEYAALFPSTRDDLWCRYATHLSGRSNDTGSGRAPSQTVRLGLMHGIQAMAKTMNAVGMRDYPAKVIRLRSGQECDLEGDQFRSAVESGRTLLLQGWLFRSPRLLQNHWSHIRDFFAVSADDQNAIGSTMQQARRASDVVVGVHIRRGDYAEFQGGRYYFDDRLYANWMRSVCDQLPGRTVQFLVCSHERLNPQHFAGLNITPGPGTALRDMYALAETDWMMGPPSTFTAWAAFVGRKPRVELQSCEQTVVVPNPFAEPAAA</sequence>
<reference evidence="3 4" key="1">
    <citation type="submission" date="2019-02" db="EMBL/GenBank/DDBJ databases">
        <title>Deep-cultivation of Planctomycetes and their phenomic and genomic characterization uncovers novel biology.</title>
        <authorList>
            <person name="Wiegand S."/>
            <person name="Jogler M."/>
            <person name="Boedeker C."/>
            <person name="Pinto D."/>
            <person name="Vollmers J."/>
            <person name="Rivas-Marin E."/>
            <person name="Kohn T."/>
            <person name="Peeters S.H."/>
            <person name="Heuer A."/>
            <person name="Rast P."/>
            <person name="Oberbeckmann S."/>
            <person name="Bunk B."/>
            <person name="Jeske O."/>
            <person name="Meyerdierks A."/>
            <person name="Storesund J.E."/>
            <person name="Kallscheuer N."/>
            <person name="Luecker S."/>
            <person name="Lage O.M."/>
            <person name="Pohl T."/>
            <person name="Merkel B.J."/>
            <person name="Hornburger P."/>
            <person name="Mueller R.-W."/>
            <person name="Bruemmer F."/>
            <person name="Labrenz M."/>
            <person name="Spormann A.M."/>
            <person name="Op den Camp H."/>
            <person name="Overmann J."/>
            <person name="Amann R."/>
            <person name="Jetten M.S.M."/>
            <person name="Mascher T."/>
            <person name="Medema M.H."/>
            <person name="Devos D.P."/>
            <person name="Kaster A.-K."/>
            <person name="Ovreas L."/>
            <person name="Rohde M."/>
            <person name="Galperin M.Y."/>
            <person name="Jogler C."/>
        </authorList>
    </citation>
    <scope>NUCLEOTIDE SEQUENCE [LARGE SCALE GENOMIC DNA]</scope>
    <source>
        <strain evidence="3 4">TBK1r</strain>
    </source>
</reference>
<dbReference type="GO" id="GO:0016740">
    <property type="term" value="F:transferase activity"/>
    <property type="evidence" value="ECO:0007669"/>
    <property type="project" value="UniProtKB-KW"/>
</dbReference>
<evidence type="ECO:0000313" key="4">
    <source>
        <dbReference type="Proteomes" id="UP000318081"/>
    </source>
</evidence>
<evidence type="ECO:0000313" key="3">
    <source>
        <dbReference type="EMBL" id="QDV82228.1"/>
    </source>
</evidence>
<evidence type="ECO:0000256" key="2">
    <source>
        <dbReference type="ARBA" id="ARBA00022679"/>
    </source>
</evidence>
<dbReference type="PANTHER" id="PTHR11927:SF9">
    <property type="entry name" value="L-FUCOSYLTRANSFERASE"/>
    <property type="match status" value="1"/>
</dbReference>
<gene>
    <name evidence="3" type="ORF">TBK1r_11550</name>
</gene>
<dbReference type="RefSeq" id="WP_145207965.1">
    <property type="nucleotide sequence ID" value="NZ_CP036432.1"/>
</dbReference>
<name>A0ABX5XJR2_9BACT</name>
<dbReference type="Pfam" id="PF01531">
    <property type="entry name" value="Glyco_transf_11"/>
    <property type="match status" value="1"/>
</dbReference>
<keyword evidence="4" id="KW-1185">Reference proteome</keyword>
<organism evidence="3 4">
    <name type="scientific">Stieleria magnilauensis</name>
    <dbReference type="NCBI Taxonomy" id="2527963"/>
    <lineage>
        <taxon>Bacteria</taxon>
        <taxon>Pseudomonadati</taxon>
        <taxon>Planctomycetota</taxon>
        <taxon>Planctomycetia</taxon>
        <taxon>Pirellulales</taxon>
        <taxon>Pirellulaceae</taxon>
        <taxon>Stieleria</taxon>
    </lineage>
</organism>
<dbReference type="InterPro" id="IPR002516">
    <property type="entry name" value="Glyco_trans_11"/>
</dbReference>
<dbReference type="PANTHER" id="PTHR11927">
    <property type="entry name" value="GALACTOSIDE 2-L-FUCOSYLTRANSFERASE"/>
    <property type="match status" value="1"/>
</dbReference>
<dbReference type="EMBL" id="CP036432">
    <property type="protein sequence ID" value="QDV82228.1"/>
    <property type="molecule type" value="Genomic_DNA"/>
</dbReference>
<keyword evidence="1" id="KW-0328">Glycosyltransferase</keyword>
<accession>A0ABX5XJR2</accession>
<proteinExistence type="predicted"/>